<dbReference type="CDD" id="cd07723">
    <property type="entry name" value="hydroxyacylglutathione_hydrolase_MBL-fold"/>
    <property type="match status" value="1"/>
</dbReference>
<evidence type="ECO:0000256" key="1">
    <source>
        <dbReference type="ARBA" id="ARBA00001623"/>
    </source>
</evidence>
<dbReference type="GO" id="GO:0046872">
    <property type="term" value="F:metal ion binding"/>
    <property type="evidence" value="ECO:0007669"/>
    <property type="project" value="UniProtKB-KW"/>
</dbReference>
<keyword evidence="10" id="KW-1185">Reference proteome</keyword>
<comment type="similarity">
    <text evidence="3 7">Belongs to the metallo-beta-lactamase superfamily. Glyoxalase II family.</text>
</comment>
<dbReference type="OrthoDB" id="9802248at2"/>
<dbReference type="PANTHER" id="PTHR43705:SF1">
    <property type="entry name" value="HYDROXYACYLGLUTATHIONE HYDROLASE GLOB"/>
    <property type="match status" value="1"/>
</dbReference>
<protein>
    <recommendedName>
        <fullName evidence="7">Hydroxyacylglutathione hydrolase</fullName>
        <ecNumber evidence="7">3.1.2.6</ecNumber>
    </recommendedName>
    <alternativeName>
        <fullName evidence="7">Glyoxalase II</fullName>
        <shortName evidence="7">Glx II</shortName>
    </alternativeName>
</protein>
<accession>A0A2K1PZS9</accession>
<feature type="binding site" evidence="7">
    <location>
        <position position="56"/>
    </location>
    <ligand>
        <name>Zn(2+)</name>
        <dbReference type="ChEBI" id="CHEBI:29105"/>
        <label>2</label>
    </ligand>
</feature>
<sequence length="252" mass="27717">MARLEPIPAYQDNYIWFLQDGESSIVVDPGDAAPVLARLGDARPNAILITHHHWDHIDGLPELHARWPDVPIFAPDDPRIAIATHRVTEGDVVEIGPWRFDVLAVPGHTLSHIAYSTDQLLFCGDTLFSLGCGRLFEGTPAQMLASLDRLAALPGDTTVCCTHEYTASNARFALAVDPANAALQRRVEDVAALRGRGEPTLPTTIASERACNPFLRSDAPEIRSMLEQRLGHSPADRVEAFAALRSWKDDFR</sequence>
<dbReference type="PIRSF" id="PIRSF005457">
    <property type="entry name" value="Glx"/>
    <property type="match status" value="1"/>
</dbReference>
<comment type="function">
    <text evidence="7">Thiolesterase that catalyzes the hydrolysis of S-D-lactoyl-glutathione to form glutathione and D-lactic acid.</text>
</comment>
<dbReference type="PANTHER" id="PTHR43705">
    <property type="entry name" value="HYDROXYACYLGLUTATHIONE HYDROLASE"/>
    <property type="match status" value="1"/>
</dbReference>
<feature type="binding site" evidence="7">
    <location>
        <position position="51"/>
    </location>
    <ligand>
        <name>Zn(2+)</name>
        <dbReference type="ChEBI" id="CHEBI:29105"/>
        <label>1</label>
    </ligand>
</feature>
<dbReference type="InterPro" id="IPR032282">
    <property type="entry name" value="HAGH_C"/>
</dbReference>
<evidence type="ECO:0000256" key="3">
    <source>
        <dbReference type="ARBA" id="ARBA00006759"/>
    </source>
</evidence>
<evidence type="ECO:0000313" key="9">
    <source>
        <dbReference type="EMBL" id="PNS08289.1"/>
    </source>
</evidence>
<organism evidence="9 10">
    <name type="scientific">Solilutibacter silvestris</name>
    <dbReference type="NCBI Taxonomy" id="1645665"/>
    <lineage>
        <taxon>Bacteria</taxon>
        <taxon>Pseudomonadati</taxon>
        <taxon>Pseudomonadota</taxon>
        <taxon>Gammaproteobacteria</taxon>
        <taxon>Lysobacterales</taxon>
        <taxon>Lysobacteraceae</taxon>
        <taxon>Solilutibacter</taxon>
    </lineage>
</organism>
<dbReference type="AlphaFoldDB" id="A0A2K1PZS9"/>
<evidence type="ECO:0000256" key="5">
    <source>
        <dbReference type="ARBA" id="ARBA00022801"/>
    </source>
</evidence>
<keyword evidence="6 7" id="KW-0862">Zinc</keyword>
<keyword evidence="5 7" id="KW-0378">Hydrolase</keyword>
<feature type="binding site" evidence="7">
    <location>
        <position position="163"/>
    </location>
    <ligand>
        <name>Zn(2+)</name>
        <dbReference type="ChEBI" id="CHEBI:29105"/>
        <label>2</label>
    </ligand>
</feature>
<reference evidence="9 10" key="1">
    <citation type="submission" date="2017-08" db="EMBL/GenBank/DDBJ databases">
        <title>Lysobacter sylvestris genome.</title>
        <authorList>
            <person name="Zhang D.-C."/>
            <person name="Albuquerque L."/>
            <person name="Franca L."/>
            <person name="Froufe H.J.C."/>
            <person name="Barroso C."/>
            <person name="Egas C."/>
            <person name="Da Costa M."/>
            <person name="Margesin R."/>
        </authorList>
    </citation>
    <scope>NUCLEOTIDE SEQUENCE [LARGE SCALE GENOMIC DNA]</scope>
    <source>
        <strain evidence="9 10">AM20-91</strain>
    </source>
</reference>
<feature type="binding site" evidence="7">
    <location>
        <position position="125"/>
    </location>
    <ligand>
        <name>Zn(2+)</name>
        <dbReference type="ChEBI" id="CHEBI:29105"/>
        <label>2</label>
    </ligand>
</feature>
<feature type="binding site" evidence="7">
    <location>
        <position position="125"/>
    </location>
    <ligand>
        <name>Zn(2+)</name>
        <dbReference type="ChEBI" id="CHEBI:29105"/>
        <label>1</label>
    </ligand>
</feature>
<dbReference type="SMART" id="SM00849">
    <property type="entry name" value="Lactamase_B"/>
    <property type="match status" value="1"/>
</dbReference>
<comment type="subunit">
    <text evidence="7">Monomer.</text>
</comment>
<comment type="pathway">
    <text evidence="2 7">Secondary metabolite metabolism; methylglyoxal degradation; (R)-lactate from methylglyoxal: step 2/2.</text>
</comment>
<feature type="binding site" evidence="7">
    <location>
        <position position="53"/>
    </location>
    <ligand>
        <name>Zn(2+)</name>
        <dbReference type="ChEBI" id="CHEBI:29105"/>
        <label>1</label>
    </ligand>
</feature>
<dbReference type="GO" id="GO:0019243">
    <property type="term" value="P:methylglyoxal catabolic process to D-lactate via S-lactoyl-glutathione"/>
    <property type="evidence" value="ECO:0007669"/>
    <property type="project" value="UniProtKB-UniRule"/>
</dbReference>
<dbReference type="EMBL" id="NPZB01000002">
    <property type="protein sequence ID" value="PNS08289.1"/>
    <property type="molecule type" value="Genomic_DNA"/>
</dbReference>
<dbReference type="InterPro" id="IPR035680">
    <property type="entry name" value="Clx_II_MBL"/>
</dbReference>
<evidence type="ECO:0000256" key="6">
    <source>
        <dbReference type="ARBA" id="ARBA00022833"/>
    </source>
</evidence>
<feature type="binding site" evidence="7">
    <location>
        <position position="55"/>
    </location>
    <ligand>
        <name>Zn(2+)</name>
        <dbReference type="ChEBI" id="CHEBI:29105"/>
        <label>2</label>
    </ligand>
</feature>
<dbReference type="UniPathway" id="UPA00619">
    <property type="reaction ID" value="UER00676"/>
</dbReference>
<dbReference type="GO" id="GO:0004416">
    <property type="term" value="F:hydroxyacylglutathione hydrolase activity"/>
    <property type="evidence" value="ECO:0007669"/>
    <property type="project" value="UniProtKB-UniRule"/>
</dbReference>
<evidence type="ECO:0000259" key="8">
    <source>
        <dbReference type="SMART" id="SM00849"/>
    </source>
</evidence>
<feature type="binding site" evidence="7">
    <location>
        <position position="108"/>
    </location>
    <ligand>
        <name>Zn(2+)</name>
        <dbReference type="ChEBI" id="CHEBI:29105"/>
        <label>1</label>
    </ligand>
</feature>
<dbReference type="EC" id="3.1.2.6" evidence="7"/>
<evidence type="ECO:0000256" key="2">
    <source>
        <dbReference type="ARBA" id="ARBA00004963"/>
    </source>
</evidence>
<dbReference type="InterPro" id="IPR017782">
    <property type="entry name" value="Hydroxyacylglutathione_Hdrlase"/>
</dbReference>
<dbReference type="HAMAP" id="MF_01374">
    <property type="entry name" value="Glyoxalase_2"/>
    <property type="match status" value="1"/>
</dbReference>
<feature type="domain" description="Metallo-beta-lactamase" evidence="8">
    <location>
        <begin position="12"/>
        <end position="163"/>
    </location>
</feature>
<evidence type="ECO:0000256" key="4">
    <source>
        <dbReference type="ARBA" id="ARBA00022723"/>
    </source>
</evidence>
<dbReference type="SUPFAM" id="SSF56281">
    <property type="entry name" value="Metallo-hydrolase/oxidoreductase"/>
    <property type="match status" value="1"/>
</dbReference>
<dbReference type="InterPro" id="IPR001279">
    <property type="entry name" value="Metallo-B-lactamas"/>
</dbReference>
<evidence type="ECO:0000313" key="10">
    <source>
        <dbReference type="Proteomes" id="UP000236220"/>
    </source>
</evidence>
<evidence type="ECO:0000256" key="7">
    <source>
        <dbReference type="HAMAP-Rule" id="MF_01374"/>
    </source>
</evidence>
<dbReference type="Proteomes" id="UP000236220">
    <property type="component" value="Unassembled WGS sequence"/>
</dbReference>
<dbReference type="Pfam" id="PF00753">
    <property type="entry name" value="Lactamase_B"/>
    <property type="match status" value="1"/>
</dbReference>
<name>A0A2K1PZS9_9GAMM</name>
<dbReference type="InterPro" id="IPR050110">
    <property type="entry name" value="Glyoxalase_II_hydrolase"/>
</dbReference>
<keyword evidence="4 7" id="KW-0479">Metal-binding</keyword>
<dbReference type="RefSeq" id="WP_103075891.1">
    <property type="nucleotide sequence ID" value="NZ_NPZB01000002.1"/>
</dbReference>
<dbReference type="Gene3D" id="3.60.15.10">
    <property type="entry name" value="Ribonuclease Z/Hydroxyacylglutathione hydrolase-like"/>
    <property type="match status" value="1"/>
</dbReference>
<gene>
    <name evidence="7" type="primary">gloB</name>
    <name evidence="9" type="ORF">Lysil_2465</name>
</gene>
<comment type="caution">
    <text evidence="9">The sequence shown here is derived from an EMBL/GenBank/DDBJ whole genome shotgun (WGS) entry which is preliminary data.</text>
</comment>
<comment type="catalytic activity">
    <reaction evidence="1 7">
        <text>an S-(2-hydroxyacyl)glutathione + H2O = a 2-hydroxy carboxylate + glutathione + H(+)</text>
        <dbReference type="Rhea" id="RHEA:21864"/>
        <dbReference type="ChEBI" id="CHEBI:15377"/>
        <dbReference type="ChEBI" id="CHEBI:15378"/>
        <dbReference type="ChEBI" id="CHEBI:57925"/>
        <dbReference type="ChEBI" id="CHEBI:58896"/>
        <dbReference type="ChEBI" id="CHEBI:71261"/>
        <dbReference type="EC" id="3.1.2.6"/>
    </reaction>
</comment>
<dbReference type="Pfam" id="PF16123">
    <property type="entry name" value="HAGH_C"/>
    <property type="match status" value="1"/>
</dbReference>
<dbReference type="NCBIfam" id="TIGR03413">
    <property type="entry name" value="GSH_gloB"/>
    <property type="match status" value="1"/>
</dbReference>
<dbReference type="InterPro" id="IPR036866">
    <property type="entry name" value="RibonucZ/Hydroxyglut_hydro"/>
</dbReference>
<comment type="cofactor">
    <cofactor evidence="7">
        <name>Zn(2+)</name>
        <dbReference type="ChEBI" id="CHEBI:29105"/>
    </cofactor>
    <text evidence="7">Binds 2 Zn(2+) ions per subunit.</text>
</comment>
<proteinExistence type="inferred from homology"/>